<protein>
    <submittedName>
        <fullName evidence="1">Tudor domain-containing protein 6</fullName>
    </submittedName>
</protein>
<reference evidence="1 2" key="1">
    <citation type="submission" date="2014-04" db="EMBL/GenBank/DDBJ databases">
        <title>Genome evolution of avian class.</title>
        <authorList>
            <person name="Zhang G."/>
            <person name="Li C."/>
        </authorList>
    </citation>
    <scope>NUCLEOTIDE SEQUENCE [LARGE SCALE GENOMIC DNA]</scope>
    <source>
        <strain evidence="1">BGI_N310</strain>
    </source>
</reference>
<dbReference type="AlphaFoldDB" id="A0A091N8K9"/>
<keyword evidence="2" id="KW-1185">Reference proteome</keyword>
<dbReference type="EMBL" id="KK825640">
    <property type="protein sequence ID" value="KFP72543.1"/>
    <property type="molecule type" value="Genomic_DNA"/>
</dbReference>
<gene>
    <name evidence="1" type="ORF">N310_01362</name>
</gene>
<organism evidence="1 2">
    <name type="scientific">Acanthisitta chloris</name>
    <name type="common">rifleman</name>
    <dbReference type="NCBI Taxonomy" id="57068"/>
    <lineage>
        <taxon>Eukaryota</taxon>
        <taxon>Metazoa</taxon>
        <taxon>Chordata</taxon>
        <taxon>Craniata</taxon>
        <taxon>Vertebrata</taxon>
        <taxon>Euteleostomi</taxon>
        <taxon>Archelosauria</taxon>
        <taxon>Archosauria</taxon>
        <taxon>Dinosauria</taxon>
        <taxon>Saurischia</taxon>
        <taxon>Theropoda</taxon>
        <taxon>Coelurosauria</taxon>
        <taxon>Aves</taxon>
        <taxon>Neognathae</taxon>
        <taxon>Neoaves</taxon>
        <taxon>Telluraves</taxon>
        <taxon>Australaves</taxon>
        <taxon>Passeriformes</taxon>
        <taxon>Acanthisittidae</taxon>
        <taxon>Acanthisitta</taxon>
    </lineage>
</organism>
<evidence type="ECO:0000313" key="2">
    <source>
        <dbReference type="Proteomes" id="UP000053537"/>
    </source>
</evidence>
<dbReference type="Proteomes" id="UP000053537">
    <property type="component" value="Unassembled WGS sequence"/>
</dbReference>
<feature type="non-terminal residue" evidence="1">
    <location>
        <position position="1"/>
    </location>
</feature>
<sequence>LKGFAVGSKCVVWTSLKWCEARILEVSGIGTRVLNLCSGNEEIVDPENVWNGIP</sequence>
<name>A0A091N8K9_9PASS</name>
<proteinExistence type="predicted"/>
<evidence type="ECO:0000313" key="1">
    <source>
        <dbReference type="EMBL" id="KFP72543.1"/>
    </source>
</evidence>
<feature type="non-terminal residue" evidence="1">
    <location>
        <position position="54"/>
    </location>
</feature>
<accession>A0A091N8K9</accession>